<proteinExistence type="predicted"/>
<keyword evidence="2" id="KW-1185">Reference proteome</keyword>
<comment type="caution">
    <text evidence="1">The sequence shown here is derived from an EMBL/GenBank/DDBJ whole genome shotgun (WGS) entry which is preliminary data.</text>
</comment>
<protein>
    <submittedName>
        <fullName evidence="1">Cytochrome p450</fullName>
    </submittedName>
</protein>
<reference evidence="1" key="1">
    <citation type="submission" date="2022-04" db="EMBL/GenBank/DDBJ databases">
        <title>Chromosome-scale genome assembly of Holotrichia oblita Faldermann.</title>
        <authorList>
            <person name="Rongchong L."/>
        </authorList>
    </citation>
    <scope>NUCLEOTIDE SEQUENCE</scope>
    <source>
        <strain evidence="1">81SQS9</strain>
    </source>
</reference>
<name>A0ACB9SZP9_HOLOL</name>
<evidence type="ECO:0000313" key="2">
    <source>
        <dbReference type="Proteomes" id="UP001056778"/>
    </source>
</evidence>
<gene>
    <name evidence="1" type="ORF">MML48_6g00012877</name>
</gene>
<dbReference type="Proteomes" id="UP001056778">
    <property type="component" value="Chromosome 6"/>
</dbReference>
<accession>A0ACB9SZP9</accession>
<dbReference type="EMBL" id="CM043020">
    <property type="protein sequence ID" value="KAI4460047.1"/>
    <property type="molecule type" value="Genomic_DNA"/>
</dbReference>
<evidence type="ECO:0000313" key="1">
    <source>
        <dbReference type="EMBL" id="KAI4460047.1"/>
    </source>
</evidence>
<sequence>MLSWKFLLNIFSVFIATFILILLFYKKRFNYWKNRGIEYLEPSIIYGNTKENFTKGQSFGTALAEVYHRMKAKNLIHAGYYLFHRPGYIPIDLKLIKLIMQVDFAHFTDRPGYINEKDDPLSAHLGALGGERWRSLRVKLTPTFTSGKLKLMFPIMVEISNELIKVLDKECQNGPVEAKDISARYTTDVIGTCAFGLDCNSLKDPNTEFRTKGSRAFELTRLEQLSGFVGFLFPDFAKFCGIRQLPKEASDFFLNIIRNNVEFREKNNFRRNDAFQMLLDMKNEENDSNTRLTFNELAAQAFVFFGGGFETSSTTMSFVLLELALNQDVQIKLRDEINTVMNRYNNEIVYEALGEMQYLDMVINESLRKYPPIPINSRECNKDYKVPNTDLVLPKGQAVFIPTQGIHYDPEYYPDPEKFDPMRFSVENMSKLPQFAFMPFGGGPRICLGQRFALIQSKVGLISLVQNFKFKINSKTEIPVKLDPVKFFTGTIGGLWLDVERIN</sequence>
<organism evidence="1 2">
    <name type="scientific">Holotrichia oblita</name>
    <name type="common">Chafer beetle</name>
    <dbReference type="NCBI Taxonomy" id="644536"/>
    <lineage>
        <taxon>Eukaryota</taxon>
        <taxon>Metazoa</taxon>
        <taxon>Ecdysozoa</taxon>
        <taxon>Arthropoda</taxon>
        <taxon>Hexapoda</taxon>
        <taxon>Insecta</taxon>
        <taxon>Pterygota</taxon>
        <taxon>Neoptera</taxon>
        <taxon>Endopterygota</taxon>
        <taxon>Coleoptera</taxon>
        <taxon>Polyphaga</taxon>
        <taxon>Scarabaeiformia</taxon>
        <taxon>Scarabaeidae</taxon>
        <taxon>Melolonthinae</taxon>
        <taxon>Holotrichia</taxon>
    </lineage>
</organism>